<dbReference type="InterPro" id="IPR019734">
    <property type="entry name" value="TPR_rpt"/>
</dbReference>
<feature type="chain" id="PRO_5045228747" description="Tetratricopeptide repeat protein" evidence="2">
    <location>
        <begin position="18"/>
        <end position="268"/>
    </location>
</feature>
<dbReference type="Proteomes" id="UP000831921">
    <property type="component" value="Chromosome"/>
</dbReference>
<keyword evidence="4" id="KW-1185">Reference proteome</keyword>
<name>A0ABY5MWG6_9SPHN</name>
<dbReference type="InterPro" id="IPR011990">
    <property type="entry name" value="TPR-like_helical_dom_sf"/>
</dbReference>
<dbReference type="SUPFAM" id="SSF48452">
    <property type="entry name" value="TPR-like"/>
    <property type="match status" value="1"/>
</dbReference>
<evidence type="ECO:0000256" key="1">
    <source>
        <dbReference type="PROSITE-ProRule" id="PRU00339"/>
    </source>
</evidence>
<sequence length="268" mass="27718">MILALAALLAMSPPAPVADPVGEAANALSHGRGVQAREMIRAAVASGASGAAVDRLLADLAFAERRWPEASARYAALMEGGDRSSHVLTQAGIVALEQGDQAAAIRLLDRAGAMPDAGWRALNARGVAADRAQDWGTADAAYARGLRMAPASPELLNNLGWSLLLRGQWSEAQQRFARAAALAPANPRIAANLDLADSALLADLPVRRAGESGALYAARLNDAGALALRVGHLGKARAAFARALETDDRWFARAANNLALTGAAALSP</sequence>
<feature type="repeat" description="TPR" evidence="1">
    <location>
        <begin position="153"/>
        <end position="186"/>
    </location>
</feature>
<protein>
    <recommendedName>
        <fullName evidence="5">Tetratricopeptide repeat protein</fullName>
    </recommendedName>
</protein>
<evidence type="ECO:0000256" key="2">
    <source>
        <dbReference type="SAM" id="SignalP"/>
    </source>
</evidence>
<accession>A0ABY5MWG6</accession>
<dbReference type="SMART" id="SM00028">
    <property type="entry name" value="TPR"/>
    <property type="match status" value="3"/>
</dbReference>
<keyword evidence="2" id="KW-0732">Signal</keyword>
<proteinExistence type="predicted"/>
<feature type="signal peptide" evidence="2">
    <location>
        <begin position="1"/>
        <end position="17"/>
    </location>
</feature>
<reference evidence="3 4" key="1">
    <citation type="submission" date="2022-05" db="EMBL/GenBank/DDBJ databases">
        <title>S8-45 Sphingomonas ultraviolaceadurans.</title>
        <authorList>
            <person name="Liu Y."/>
        </authorList>
    </citation>
    <scope>NUCLEOTIDE SEQUENCE [LARGE SCALE GENOMIC DNA]</scope>
    <source>
        <strain evidence="3 4">S8-45</strain>
    </source>
</reference>
<organism evidence="3 4">
    <name type="scientific">Sphingomonas glaciei</name>
    <dbReference type="NCBI Taxonomy" id="2938948"/>
    <lineage>
        <taxon>Bacteria</taxon>
        <taxon>Pseudomonadati</taxon>
        <taxon>Pseudomonadota</taxon>
        <taxon>Alphaproteobacteria</taxon>
        <taxon>Sphingomonadales</taxon>
        <taxon>Sphingomonadaceae</taxon>
        <taxon>Sphingomonas</taxon>
    </lineage>
</organism>
<dbReference type="Gene3D" id="1.25.40.10">
    <property type="entry name" value="Tetratricopeptide repeat domain"/>
    <property type="match status" value="1"/>
</dbReference>
<dbReference type="EMBL" id="CP097253">
    <property type="protein sequence ID" value="UUR08324.1"/>
    <property type="molecule type" value="Genomic_DNA"/>
</dbReference>
<keyword evidence="1" id="KW-0802">TPR repeat</keyword>
<dbReference type="PROSITE" id="PS50005">
    <property type="entry name" value="TPR"/>
    <property type="match status" value="1"/>
</dbReference>
<evidence type="ECO:0008006" key="5">
    <source>
        <dbReference type="Google" id="ProtNLM"/>
    </source>
</evidence>
<evidence type="ECO:0000313" key="4">
    <source>
        <dbReference type="Proteomes" id="UP000831921"/>
    </source>
</evidence>
<evidence type="ECO:0000313" key="3">
    <source>
        <dbReference type="EMBL" id="UUR08324.1"/>
    </source>
</evidence>
<gene>
    <name evidence="3" type="ORF">M1K48_01365</name>
</gene>
<dbReference type="RefSeq" id="WP_249504102.1">
    <property type="nucleotide sequence ID" value="NZ_CP097253.1"/>
</dbReference>